<dbReference type="InterPro" id="IPR011010">
    <property type="entry name" value="DNA_brk_join_enz"/>
</dbReference>
<organism evidence="3 4">
    <name type="scientific">Actinokineospora iranica</name>
    <dbReference type="NCBI Taxonomy" id="1271860"/>
    <lineage>
        <taxon>Bacteria</taxon>
        <taxon>Bacillati</taxon>
        <taxon>Actinomycetota</taxon>
        <taxon>Actinomycetes</taxon>
        <taxon>Pseudonocardiales</taxon>
        <taxon>Pseudonocardiaceae</taxon>
        <taxon>Actinokineospora</taxon>
    </lineage>
</organism>
<dbReference type="InterPro" id="IPR002104">
    <property type="entry name" value="Integrase_catalytic"/>
</dbReference>
<dbReference type="EMBL" id="FMZZ01000018">
    <property type="protein sequence ID" value="SDD80838.1"/>
    <property type="molecule type" value="Genomic_DNA"/>
</dbReference>
<proteinExistence type="predicted"/>
<dbReference type="AlphaFoldDB" id="A0A1G6XRP1"/>
<dbReference type="STRING" id="1271860.SAMN05216174_11894"/>
<name>A0A1G6XRP1_9PSEU</name>
<protein>
    <submittedName>
        <fullName evidence="3">Phage integrase family protein</fullName>
    </submittedName>
</protein>
<dbReference type="GO" id="GO:0015074">
    <property type="term" value="P:DNA integration"/>
    <property type="evidence" value="ECO:0007669"/>
    <property type="project" value="InterPro"/>
</dbReference>
<evidence type="ECO:0000259" key="2">
    <source>
        <dbReference type="PROSITE" id="PS51898"/>
    </source>
</evidence>
<dbReference type="GO" id="GO:0006310">
    <property type="term" value="P:DNA recombination"/>
    <property type="evidence" value="ECO:0007669"/>
    <property type="project" value="UniProtKB-KW"/>
</dbReference>
<dbReference type="PROSITE" id="PS51898">
    <property type="entry name" value="TYR_RECOMBINASE"/>
    <property type="match status" value="1"/>
</dbReference>
<dbReference type="SUPFAM" id="SSF56349">
    <property type="entry name" value="DNA breaking-rejoining enzymes"/>
    <property type="match status" value="1"/>
</dbReference>
<gene>
    <name evidence="3" type="ORF">SAMN05216174_11894</name>
</gene>
<dbReference type="InterPro" id="IPR013762">
    <property type="entry name" value="Integrase-like_cat_sf"/>
</dbReference>
<reference evidence="4" key="1">
    <citation type="submission" date="2016-10" db="EMBL/GenBank/DDBJ databases">
        <authorList>
            <person name="Varghese N."/>
            <person name="Submissions S."/>
        </authorList>
    </citation>
    <scope>NUCLEOTIDE SEQUENCE [LARGE SCALE GENOMIC DNA]</scope>
    <source>
        <strain evidence="4">IBRC-M 10403</strain>
    </source>
</reference>
<keyword evidence="1" id="KW-0233">DNA recombination</keyword>
<dbReference type="Gene3D" id="1.10.443.10">
    <property type="entry name" value="Intergrase catalytic core"/>
    <property type="match status" value="1"/>
</dbReference>
<sequence length="118" mass="13427">MTAAILDRLTKRAEDESRAGAAWQESGLLMTTRYGRPIEPRNFNRSWDARCAKARVPKITVHDGPRSCVTMLADLEVPPSVMMRILRHTNMKVTVEIYTEVSDEQVREALRKLGDDLD</sequence>
<accession>A0A1G6XRP1</accession>
<dbReference type="Proteomes" id="UP000199501">
    <property type="component" value="Unassembled WGS sequence"/>
</dbReference>
<evidence type="ECO:0000313" key="4">
    <source>
        <dbReference type="Proteomes" id="UP000199501"/>
    </source>
</evidence>
<feature type="domain" description="Tyr recombinase" evidence="2">
    <location>
        <begin position="1"/>
        <end position="111"/>
    </location>
</feature>
<dbReference type="GO" id="GO:0003677">
    <property type="term" value="F:DNA binding"/>
    <property type="evidence" value="ECO:0007669"/>
    <property type="project" value="InterPro"/>
</dbReference>
<evidence type="ECO:0000313" key="3">
    <source>
        <dbReference type="EMBL" id="SDD80838.1"/>
    </source>
</evidence>
<keyword evidence="4" id="KW-1185">Reference proteome</keyword>
<evidence type="ECO:0000256" key="1">
    <source>
        <dbReference type="ARBA" id="ARBA00023172"/>
    </source>
</evidence>
<dbReference type="Pfam" id="PF00589">
    <property type="entry name" value="Phage_integrase"/>
    <property type="match status" value="1"/>
</dbReference>